<dbReference type="InterPro" id="IPR025361">
    <property type="entry name" value="DUF4265"/>
</dbReference>
<dbReference type="KEGG" id="cdx:CDES_12485"/>
<keyword evidence="2" id="KW-1185">Reference proteome</keyword>
<evidence type="ECO:0000313" key="2">
    <source>
        <dbReference type="Proteomes" id="UP000068067"/>
    </source>
</evidence>
<organism evidence="1 2">
    <name type="scientific">Corynebacterium deserti GIMN1.010</name>
    <dbReference type="NCBI Taxonomy" id="931089"/>
    <lineage>
        <taxon>Bacteria</taxon>
        <taxon>Bacillati</taxon>
        <taxon>Actinomycetota</taxon>
        <taxon>Actinomycetes</taxon>
        <taxon>Mycobacteriales</taxon>
        <taxon>Corynebacteriaceae</taxon>
        <taxon>Corynebacterium</taxon>
    </lineage>
</organism>
<proteinExistence type="predicted"/>
<dbReference type="Proteomes" id="UP000068067">
    <property type="component" value="Chromosome"/>
</dbReference>
<dbReference type="AlphaFoldDB" id="A0A0M4CRQ0"/>
<name>A0A0M4CRQ0_9CORY</name>
<dbReference type="STRING" id="931089.CDES_12485"/>
<dbReference type="PATRIC" id="fig|931089.4.peg.2523"/>
<sequence>MSPAQSNQSGQSGQPRKHVKLRIPLDVPGVESEEVSAQPLASGYYLVTTLPAVAKDCALGDVVRAAFVDEILEFREVAVAGGNKTLRVLVDAIAVDHVRAQLEALDLYVEAPMAEMLTVNIAPDSPTHGLEMLLDELHAQGMIYRAL</sequence>
<evidence type="ECO:0000313" key="1">
    <source>
        <dbReference type="EMBL" id="ALC06842.1"/>
    </source>
</evidence>
<dbReference type="OrthoDB" id="4406783at2"/>
<accession>A0A0M4CRQ0</accession>
<gene>
    <name evidence="1" type="ORF">CDES_12485</name>
</gene>
<dbReference type="Pfam" id="PF14085">
    <property type="entry name" value="DUF4265"/>
    <property type="match status" value="1"/>
</dbReference>
<protein>
    <recommendedName>
        <fullName evidence="3">DUF4265 domain-containing protein</fullName>
    </recommendedName>
</protein>
<dbReference type="EMBL" id="CP009220">
    <property type="protein sequence ID" value="ALC06842.1"/>
    <property type="molecule type" value="Genomic_DNA"/>
</dbReference>
<reference evidence="1 2" key="1">
    <citation type="submission" date="2014-08" db="EMBL/GenBank/DDBJ databases">
        <title>Complete genome sequence of Corynebacterium deserti GIMN1.010 (=DSM 45689), isolated from desert sand in western China.</title>
        <authorList>
            <person name="Ruckert C."/>
            <person name="Albersmeier A."/>
            <person name="Kalinowski J."/>
        </authorList>
    </citation>
    <scope>NUCLEOTIDE SEQUENCE [LARGE SCALE GENOMIC DNA]</scope>
    <source>
        <strain evidence="1 2">GIMN1.010</strain>
    </source>
</reference>
<evidence type="ECO:0008006" key="3">
    <source>
        <dbReference type="Google" id="ProtNLM"/>
    </source>
</evidence>
<dbReference type="RefSeq" id="WP_053545738.1">
    <property type="nucleotide sequence ID" value="NZ_CP009220.1"/>
</dbReference>